<proteinExistence type="predicted"/>
<comment type="caution">
    <text evidence="1">The sequence shown here is derived from an EMBL/GenBank/DDBJ whole genome shotgun (WGS) entry which is preliminary data.</text>
</comment>
<protein>
    <submittedName>
        <fullName evidence="1">Uncharacterized protein</fullName>
    </submittedName>
</protein>
<keyword evidence="2" id="KW-1185">Reference proteome</keyword>
<name>A0ABR4C4Q1_9HELO</name>
<dbReference type="EMBL" id="JAZHXI010000014">
    <property type="protein sequence ID" value="KAL2064294.1"/>
    <property type="molecule type" value="Genomic_DNA"/>
</dbReference>
<sequence length="73" mass="8173">MFEVIDHIKGRSFSLGRTQDVKVSRYLTRLRQALRCFLEISSLKHEIVGVTTGDGQLVSKRCIDNLGCCSSVT</sequence>
<dbReference type="Proteomes" id="UP001595075">
    <property type="component" value="Unassembled WGS sequence"/>
</dbReference>
<evidence type="ECO:0000313" key="2">
    <source>
        <dbReference type="Proteomes" id="UP001595075"/>
    </source>
</evidence>
<accession>A0ABR4C4Q1</accession>
<gene>
    <name evidence="1" type="ORF">VTL71DRAFT_4788</name>
</gene>
<reference evidence="1 2" key="1">
    <citation type="journal article" date="2024" name="Commun. Biol.">
        <title>Comparative genomic analysis of thermophilic fungi reveals convergent evolutionary adaptations and gene losses.</title>
        <authorList>
            <person name="Steindorff A.S."/>
            <person name="Aguilar-Pontes M.V."/>
            <person name="Robinson A.J."/>
            <person name="Andreopoulos B."/>
            <person name="LaButti K."/>
            <person name="Kuo A."/>
            <person name="Mondo S."/>
            <person name="Riley R."/>
            <person name="Otillar R."/>
            <person name="Haridas S."/>
            <person name="Lipzen A."/>
            <person name="Grimwood J."/>
            <person name="Schmutz J."/>
            <person name="Clum A."/>
            <person name="Reid I.D."/>
            <person name="Moisan M.C."/>
            <person name="Butler G."/>
            <person name="Nguyen T.T.M."/>
            <person name="Dewar K."/>
            <person name="Conant G."/>
            <person name="Drula E."/>
            <person name="Henrissat B."/>
            <person name="Hansel C."/>
            <person name="Singer S."/>
            <person name="Hutchinson M.I."/>
            <person name="de Vries R.P."/>
            <person name="Natvig D.O."/>
            <person name="Powell A.J."/>
            <person name="Tsang A."/>
            <person name="Grigoriev I.V."/>
        </authorList>
    </citation>
    <scope>NUCLEOTIDE SEQUENCE [LARGE SCALE GENOMIC DNA]</scope>
    <source>
        <strain evidence="1 2">CBS 494.80</strain>
    </source>
</reference>
<organism evidence="1 2">
    <name type="scientific">Oculimacula yallundae</name>
    <dbReference type="NCBI Taxonomy" id="86028"/>
    <lineage>
        <taxon>Eukaryota</taxon>
        <taxon>Fungi</taxon>
        <taxon>Dikarya</taxon>
        <taxon>Ascomycota</taxon>
        <taxon>Pezizomycotina</taxon>
        <taxon>Leotiomycetes</taxon>
        <taxon>Helotiales</taxon>
        <taxon>Ploettnerulaceae</taxon>
        <taxon>Oculimacula</taxon>
    </lineage>
</organism>
<evidence type="ECO:0000313" key="1">
    <source>
        <dbReference type="EMBL" id="KAL2064294.1"/>
    </source>
</evidence>